<dbReference type="RefSeq" id="WP_034960843.1">
    <property type="nucleotide sequence ID" value="NZ_JMIW01000006.1"/>
</dbReference>
<name>A0A074M8F5_ERYLO</name>
<comment type="caution">
    <text evidence="2">The sequence shown here is derived from an EMBL/GenBank/DDBJ whole genome shotgun (WGS) entry which is preliminary data.</text>
</comment>
<dbReference type="EMBL" id="JMIW01000006">
    <property type="protein sequence ID" value="KEO89045.1"/>
    <property type="molecule type" value="Genomic_DNA"/>
</dbReference>
<dbReference type="eggNOG" id="ENOG5030V6V">
    <property type="taxonomic scope" value="Bacteria"/>
</dbReference>
<evidence type="ECO:0000313" key="2">
    <source>
        <dbReference type="EMBL" id="KEO89045.1"/>
    </source>
</evidence>
<keyword evidence="3" id="KW-1185">Reference proteome</keyword>
<gene>
    <name evidence="2" type="ORF">EH31_13440</name>
</gene>
<protein>
    <submittedName>
        <fullName evidence="2">Uncharacterized protein</fullName>
    </submittedName>
</protein>
<proteinExistence type="predicted"/>
<evidence type="ECO:0000313" key="3">
    <source>
        <dbReference type="Proteomes" id="UP000027647"/>
    </source>
</evidence>
<dbReference type="Proteomes" id="UP000027647">
    <property type="component" value="Unassembled WGS sequence"/>
</dbReference>
<feature type="signal peptide" evidence="1">
    <location>
        <begin position="1"/>
        <end position="25"/>
    </location>
</feature>
<dbReference type="OrthoDB" id="7596140at2"/>
<evidence type="ECO:0000256" key="1">
    <source>
        <dbReference type="SAM" id="SignalP"/>
    </source>
</evidence>
<keyword evidence="1" id="KW-0732">Signal</keyword>
<sequence length="208" mass="20919">MTGIARLVGHAACTLALFQAWPAVAQDTGDTPSAKPGDYVVIDSEVGGFEGVRHLNIAAGDGNQQANIASIATGDVAINTAAISQLGENTGPVPGRRYEARISENAFAGSHGLTAINIVAGANNQQANIAMITTGLEGRVASAAILSQTRASSEPLSISDGPAKSEHIARIDPGAFRDSSGIVQVSLIGGTGNSSANVAVLSMEAGTN</sequence>
<organism evidence="2 3">
    <name type="scientific">Erythrobacter longus</name>
    <dbReference type="NCBI Taxonomy" id="1044"/>
    <lineage>
        <taxon>Bacteria</taxon>
        <taxon>Pseudomonadati</taxon>
        <taxon>Pseudomonadota</taxon>
        <taxon>Alphaproteobacteria</taxon>
        <taxon>Sphingomonadales</taxon>
        <taxon>Erythrobacteraceae</taxon>
        <taxon>Erythrobacter/Porphyrobacter group</taxon>
        <taxon>Erythrobacter</taxon>
    </lineage>
</organism>
<feature type="chain" id="PRO_5001698571" evidence="1">
    <location>
        <begin position="26"/>
        <end position="208"/>
    </location>
</feature>
<dbReference type="STRING" id="1044.EH31_13440"/>
<dbReference type="AlphaFoldDB" id="A0A074M8F5"/>
<reference evidence="2 3" key="1">
    <citation type="submission" date="2014-04" db="EMBL/GenBank/DDBJ databases">
        <title>A comprehensive comparison of genomes of Erythrobacter spp. strains.</title>
        <authorList>
            <person name="Zheng Q."/>
        </authorList>
    </citation>
    <scope>NUCLEOTIDE SEQUENCE [LARGE SCALE GENOMIC DNA]</scope>
    <source>
        <strain evidence="2 3">DSM 6997</strain>
    </source>
</reference>
<accession>A0A074M8F5</accession>